<dbReference type="Pfam" id="PF02086">
    <property type="entry name" value="MethyltransfD12"/>
    <property type="match status" value="1"/>
</dbReference>
<evidence type="ECO:0000256" key="5">
    <source>
        <dbReference type="ARBA" id="ARBA00022691"/>
    </source>
</evidence>
<name>A0A2Z4QDW0_9CAUD</name>
<dbReference type="GO" id="GO:0032259">
    <property type="term" value="P:methylation"/>
    <property type="evidence" value="ECO:0007669"/>
    <property type="project" value="UniProtKB-KW"/>
</dbReference>
<evidence type="ECO:0000256" key="3">
    <source>
        <dbReference type="ARBA" id="ARBA00022603"/>
    </source>
</evidence>
<keyword evidence="3" id="KW-0489">Methyltransferase</keyword>
<dbReference type="GO" id="GO:0009007">
    <property type="term" value="F:site-specific DNA-methyltransferase (adenine-specific) activity"/>
    <property type="evidence" value="ECO:0007669"/>
    <property type="project" value="UniProtKB-EC"/>
</dbReference>
<dbReference type="PANTHER" id="PTHR30481:SF3">
    <property type="entry name" value="DNA ADENINE METHYLASE"/>
    <property type="match status" value="1"/>
</dbReference>
<accession>A0A2Z4QDW0</accession>
<evidence type="ECO:0000313" key="7">
    <source>
        <dbReference type="EMBL" id="AWY08307.1"/>
    </source>
</evidence>
<evidence type="ECO:0000256" key="2">
    <source>
        <dbReference type="ARBA" id="ARBA00011900"/>
    </source>
</evidence>
<dbReference type="PIRSF" id="PIRSF000398">
    <property type="entry name" value="M_m6A_EcoRV"/>
    <property type="match status" value="1"/>
</dbReference>
<reference evidence="7 8" key="1">
    <citation type="submission" date="2018-04" db="EMBL/GenBank/DDBJ databases">
        <authorList>
            <person name="Go L.Y."/>
            <person name="Mitchell J.A."/>
        </authorList>
    </citation>
    <scope>NUCLEOTIDE SEQUENCE [LARGE SCALE GENOMIC DNA]</scope>
</reference>
<dbReference type="Gene3D" id="3.40.50.150">
    <property type="entry name" value="Vaccinia Virus protein VP39"/>
    <property type="match status" value="1"/>
</dbReference>
<evidence type="ECO:0000256" key="4">
    <source>
        <dbReference type="ARBA" id="ARBA00022679"/>
    </source>
</evidence>
<dbReference type="GO" id="GO:0006298">
    <property type="term" value="P:mismatch repair"/>
    <property type="evidence" value="ECO:0007669"/>
    <property type="project" value="TreeGrafter"/>
</dbReference>
<evidence type="ECO:0000256" key="1">
    <source>
        <dbReference type="ARBA" id="ARBA00006594"/>
    </source>
</evidence>
<dbReference type="Gene3D" id="1.10.1020.10">
    <property type="entry name" value="Adenine-specific Methyltransferase, Domain 2"/>
    <property type="match status" value="1"/>
</dbReference>
<keyword evidence="4" id="KW-0808">Transferase</keyword>
<keyword evidence="5" id="KW-0949">S-adenosyl-L-methionine</keyword>
<dbReference type="SUPFAM" id="SSF53335">
    <property type="entry name" value="S-adenosyl-L-methionine-dependent methyltransferases"/>
    <property type="match status" value="1"/>
</dbReference>
<dbReference type="EMBL" id="MH248138">
    <property type="protein sequence ID" value="AWY08307.1"/>
    <property type="molecule type" value="Genomic_DNA"/>
</dbReference>
<dbReference type="GO" id="GO:0009307">
    <property type="term" value="P:DNA restriction-modification system"/>
    <property type="evidence" value="ECO:0007669"/>
    <property type="project" value="InterPro"/>
</dbReference>
<dbReference type="PRINTS" id="PR00505">
    <property type="entry name" value="D12N6MTFRASE"/>
</dbReference>
<dbReference type="InterPro" id="IPR029063">
    <property type="entry name" value="SAM-dependent_MTases_sf"/>
</dbReference>
<dbReference type="EC" id="2.1.1.72" evidence="2"/>
<sequence length="280" mass="32222">MTVISPIRYQGNKRSLIPIILENTPSVKDCPRMVDVFGGSATVCANMPQKFRVYNELSPQVFDIVKMLVEQEPKKTLGQVKRLVKHWCLTNSNEENYDAFRTVVQKKRTAILHYVAHRHAHSNMLRFNQQGVYNVGFGDRGLIGKFDELEHELTSFHQHMKGVHLTNMKYGKLLGRLGNQLDCNTFCYFDPPYLASGAMQYGKWTEANERNLLATLEQLNRLGVPWMLSNVIEHREFSNDLLKRWLKKHATTVLYPNKSYAMNNGQSGSHSTIEILAMNY</sequence>
<dbReference type="GO" id="GO:1904047">
    <property type="term" value="F:S-adenosyl-L-methionine binding"/>
    <property type="evidence" value="ECO:0007669"/>
    <property type="project" value="TreeGrafter"/>
</dbReference>
<comment type="similarity">
    <text evidence="1">Belongs to the N(4)/N(6)-methyltransferase family.</text>
</comment>
<evidence type="ECO:0000313" key="8">
    <source>
        <dbReference type="Proteomes" id="UP000251795"/>
    </source>
</evidence>
<dbReference type="InterPro" id="IPR012263">
    <property type="entry name" value="M_m6A_EcoRV"/>
</dbReference>
<dbReference type="PANTHER" id="PTHR30481">
    <property type="entry name" value="DNA ADENINE METHYLASE"/>
    <property type="match status" value="1"/>
</dbReference>
<gene>
    <name evidence="7" type="ORF">Alexandra_27</name>
</gene>
<dbReference type="Proteomes" id="UP000251795">
    <property type="component" value="Segment"/>
</dbReference>
<keyword evidence="8" id="KW-1185">Reference proteome</keyword>
<dbReference type="GO" id="GO:0043565">
    <property type="term" value="F:sequence-specific DNA binding"/>
    <property type="evidence" value="ECO:0007669"/>
    <property type="project" value="TreeGrafter"/>
</dbReference>
<dbReference type="InterPro" id="IPR012327">
    <property type="entry name" value="MeTrfase_D12"/>
</dbReference>
<proteinExistence type="inferred from homology"/>
<comment type="catalytic activity">
    <reaction evidence="6">
        <text>a 2'-deoxyadenosine in DNA + S-adenosyl-L-methionine = an N(6)-methyl-2'-deoxyadenosine in DNA + S-adenosyl-L-homocysteine + H(+)</text>
        <dbReference type="Rhea" id="RHEA:15197"/>
        <dbReference type="Rhea" id="RHEA-COMP:12418"/>
        <dbReference type="Rhea" id="RHEA-COMP:12419"/>
        <dbReference type="ChEBI" id="CHEBI:15378"/>
        <dbReference type="ChEBI" id="CHEBI:57856"/>
        <dbReference type="ChEBI" id="CHEBI:59789"/>
        <dbReference type="ChEBI" id="CHEBI:90615"/>
        <dbReference type="ChEBI" id="CHEBI:90616"/>
        <dbReference type="EC" id="2.1.1.72"/>
    </reaction>
</comment>
<dbReference type="InterPro" id="IPR023095">
    <property type="entry name" value="Ade_MeTrfase_dom_2"/>
</dbReference>
<evidence type="ECO:0000256" key="6">
    <source>
        <dbReference type="ARBA" id="ARBA00047942"/>
    </source>
</evidence>
<organism evidence="7 8">
    <name type="scientific">Erwinia phage vB_EamM_Alexandra</name>
    <dbReference type="NCBI Taxonomy" id="2201424"/>
    <lineage>
        <taxon>Viruses</taxon>
        <taxon>Duplodnaviria</taxon>
        <taxon>Heunggongvirae</taxon>
        <taxon>Uroviricota</taxon>
        <taxon>Caudoviricetes</taxon>
        <taxon>Alexandravirus</taxon>
        <taxon>Alexandravirus alexandra</taxon>
    </lineage>
</organism>
<protein>
    <recommendedName>
        <fullName evidence="2">site-specific DNA-methyltransferase (adenine-specific)</fullName>
        <ecNumber evidence="2">2.1.1.72</ecNumber>
    </recommendedName>
</protein>